<evidence type="ECO:0000313" key="4">
    <source>
        <dbReference type="EMBL" id="RWX73568.1"/>
    </source>
</evidence>
<proteinExistence type="inferred from homology"/>
<dbReference type="SUPFAM" id="SSF63393">
    <property type="entry name" value="RNA polymerase subunits"/>
    <property type="match status" value="1"/>
</dbReference>
<name>A0A444L7P1_METS7</name>
<evidence type="ECO:0000313" key="5">
    <source>
        <dbReference type="Proteomes" id="UP000288215"/>
    </source>
</evidence>
<dbReference type="InterPro" id="IPR029040">
    <property type="entry name" value="RPABC4/Spt4"/>
</dbReference>
<accession>A0A444L7P1</accession>
<dbReference type="Pfam" id="PF06093">
    <property type="entry name" value="Spt4"/>
    <property type="match status" value="1"/>
</dbReference>
<dbReference type="PANTHER" id="PTHR40704">
    <property type="entry name" value="TRANSCRIPTION ELONGATION FACTOR SPT4"/>
    <property type="match status" value="1"/>
</dbReference>
<keyword evidence="2" id="KW-0862">Zinc</keyword>
<dbReference type="NCBIfam" id="NF041664">
    <property type="entry name" value="RNAP_arch_Epp"/>
    <property type="match status" value="1"/>
</dbReference>
<gene>
    <name evidence="2" type="primary">spt4</name>
    <name evidence="4" type="ORF">Metus_1542</name>
</gene>
<comment type="function">
    <text evidence="2">Stimulates transcription elongation.</text>
</comment>
<sequence length="69" mass="7542">MSKANPSSKQLACRKCKFIVSGEEKKCPVCGSADLSEEWSGLVIIMDPGSRLAEVIGAKREGRYAIRVR</sequence>
<feature type="domain" description="Spt4/RpoE2 zinc finger" evidence="3">
    <location>
        <begin position="10"/>
        <end position="69"/>
    </location>
</feature>
<evidence type="ECO:0000259" key="3">
    <source>
        <dbReference type="SMART" id="SM01389"/>
    </source>
</evidence>
<dbReference type="HAMAP" id="MF_00949">
    <property type="entry name" value="Spt4_arch"/>
    <property type="match status" value="1"/>
</dbReference>
<feature type="binding site" evidence="2">
    <location>
        <position position="13"/>
    </location>
    <ligand>
        <name>Zn(2+)</name>
        <dbReference type="ChEBI" id="CHEBI:29105"/>
    </ligand>
</feature>
<comment type="subunit">
    <text evidence="2">Heterodimer composed of Spt4 and Spt5.</text>
</comment>
<dbReference type="SMART" id="SM01389">
    <property type="entry name" value="Spt4"/>
    <property type="match status" value="1"/>
</dbReference>
<keyword evidence="1 2" id="KW-0804">Transcription</keyword>
<evidence type="ECO:0000256" key="2">
    <source>
        <dbReference type="HAMAP-Rule" id="MF_00949"/>
    </source>
</evidence>
<evidence type="ECO:0000256" key="1">
    <source>
        <dbReference type="ARBA" id="ARBA00023163"/>
    </source>
</evidence>
<feature type="binding site" evidence="2">
    <location>
        <position position="27"/>
    </location>
    <ligand>
        <name>Zn(2+)</name>
        <dbReference type="ChEBI" id="CHEBI:29105"/>
    </ligand>
</feature>
<dbReference type="PANTHER" id="PTHR40704:SF1">
    <property type="entry name" value="TRANSCRIPTION ELONGATION FACTOR SPT4"/>
    <property type="match status" value="1"/>
</dbReference>
<feature type="binding site" evidence="2">
    <location>
        <position position="30"/>
    </location>
    <ligand>
        <name>Zn(2+)</name>
        <dbReference type="ChEBI" id="CHEBI:29105"/>
    </ligand>
</feature>
<dbReference type="GO" id="GO:0006355">
    <property type="term" value="P:regulation of DNA-templated transcription"/>
    <property type="evidence" value="ECO:0007669"/>
    <property type="project" value="UniProtKB-UniRule"/>
</dbReference>
<dbReference type="InterPro" id="IPR007178">
    <property type="entry name" value="Spt4_arch"/>
</dbReference>
<dbReference type="AlphaFoldDB" id="A0A444L7P1"/>
<dbReference type="InterPro" id="IPR038589">
    <property type="entry name" value="Spt4_dom_sf"/>
</dbReference>
<reference evidence="4 5" key="1">
    <citation type="submission" date="2018-12" db="EMBL/GenBank/DDBJ databases">
        <title>The complete genome of the methanogenic archaea of the candidate phylum Verstraetearchaeota, obtained from the metagenome of underground thermal water.</title>
        <authorList>
            <person name="Kadnikov V.V."/>
            <person name="Mardanov A.V."/>
            <person name="Beletsky A.V."/>
            <person name="Karnachuk O.V."/>
            <person name="Ravin N.V."/>
        </authorList>
    </citation>
    <scope>NUCLEOTIDE SEQUENCE [LARGE SCALE GENOMIC DNA]</scope>
    <source>
        <strain evidence="4">Ch88</strain>
    </source>
</reference>
<comment type="similarity">
    <text evidence="2">Belongs to the archaeal Spt4 family.</text>
</comment>
<dbReference type="Gene3D" id="2.20.28.90">
    <property type="match status" value="1"/>
</dbReference>
<organism evidence="4 5">
    <name type="scientific">Methanosuratincola subterraneus</name>
    <dbReference type="NCBI Taxonomy" id="2593994"/>
    <lineage>
        <taxon>Archaea</taxon>
        <taxon>Thermoproteota</taxon>
        <taxon>Methanosuratincolia</taxon>
        <taxon>Candidatus Methanomethylicales</taxon>
        <taxon>Candidatus Methanomethylicaceae</taxon>
        <taxon>Candidatus Methanosuratincola (ex Vanwonterghem et al. 2016)</taxon>
    </lineage>
</organism>
<keyword evidence="2" id="KW-0805">Transcription regulation</keyword>
<feature type="binding site" evidence="2">
    <location>
        <position position="16"/>
    </location>
    <ligand>
        <name>Zn(2+)</name>
        <dbReference type="ChEBI" id="CHEBI:29105"/>
    </ligand>
</feature>
<keyword evidence="2" id="KW-0479">Metal-binding</keyword>
<dbReference type="Proteomes" id="UP000288215">
    <property type="component" value="Unassembled WGS sequence"/>
</dbReference>
<dbReference type="EMBL" id="RXGA01000003">
    <property type="protein sequence ID" value="RWX73568.1"/>
    <property type="molecule type" value="Genomic_DNA"/>
</dbReference>
<protein>
    <recommendedName>
        <fullName evidence="2">Transcription elongation factor Spt4</fullName>
    </recommendedName>
</protein>
<dbReference type="GO" id="GO:0008270">
    <property type="term" value="F:zinc ion binding"/>
    <property type="evidence" value="ECO:0007669"/>
    <property type="project" value="UniProtKB-UniRule"/>
</dbReference>
<dbReference type="InterPro" id="IPR022800">
    <property type="entry name" value="Spt4/RpoE2_Znf"/>
</dbReference>
<comment type="caution">
    <text evidence="4">The sequence shown here is derived from an EMBL/GenBank/DDBJ whole genome shotgun (WGS) entry which is preliminary data.</text>
</comment>